<evidence type="ECO:0000256" key="2">
    <source>
        <dbReference type="ARBA" id="ARBA00022670"/>
    </source>
</evidence>
<evidence type="ECO:0000256" key="5">
    <source>
        <dbReference type="ARBA" id="ARBA00022807"/>
    </source>
</evidence>
<dbReference type="Pfam" id="PF00877">
    <property type="entry name" value="NLPC_P60"/>
    <property type="match status" value="1"/>
</dbReference>
<dbReference type="SUPFAM" id="SSF54001">
    <property type="entry name" value="Cysteine proteinases"/>
    <property type="match status" value="1"/>
</dbReference>
<dbReference type="PANTHER" id="PTHR47360:SF1">
    <property type="entry name" value="ENDOPEPTIDASE NLPC-RELATED"/>
    <property type="match status" value="1"/>
</dbReference>
<dbReference type="AlphaFoldDB" id="A0A1C7GWG7"/>
<dbReference type="InterPro" id="IPR038765">
    <property type="entry name" value="Papain-like_cys_pep_sf"/>
</dbReference>
<dbReference type="RefSeq" id="WP_065537888.1">
    <property type="nucleotide sequence ID" value="NZ_CAPDLJ010000003.1"/>
</dbReference>
<evidence type="ECO:0000313" key="8">
    <source>
        <dbReference type="Proteomes" id="UP000092631"/>
    </source>
</evidence>
<feature type="domain" description="NlpC/P60" evidence="6">
    <location>
        <begin position="52"/>
        <end position="176"/>
    </location>
</feature>
<dbReference type="Proteomes" id="UP000092631">
    <property type="component" value="Chromosome"/>
</dbReference>
<dbReference type="KEGG" id="bcae:A4V03_02895"/>
<keyword evidence="4" id="KW-0378">Hydrolase</keyword>
<keyword evidence="5" id="KW-0788">Thiol protease</keyword>
<evidence type="ECO:0000313" key="7">
    <source>
        <dbReference type="EMBL" id="ANU56643.1"/>
    </source>
</evidence>
<dbReference type="OrthoDB" id="9807055at2"/>
<name>A0A1C7GWG7_9BACE</name>
<comment type="similarity">
    <text evidence="1">Belongs to the peptidase C40 family.</text>
</comment>
<proteinExistence type="inferred from homology"/>
<reference evidence="8" key="1">
    <citation type="submission" date="2016-04" db="EMBL/GenBank/DDBJ databases">
        <title>Complete Genome Sequences of Twelve Strains of a Stable Defined Moderately Diverse Mouse Microbiota 2 (sDMDMm2).</title>
        <authorList>
            <person name="Uchimura Y."/>
            <person name="Wyss M."/>
            <person name="Brugiroux S."/>
            <person name="Limenitakis J.P."/>
            <person name="Stecher B."/>
            <person name="McCoy K.D."/>
            <person name="Macpherson A.J."/>
        </authorList>
    </citation>
    <scope>NUCLEOTIDE SEQUENCE [LARGE SCALE GENOMIC DNA]</scope>
    <source>
        <strain evidence="8">I48</strain>
    </source>
</reference>
<evidence type="ECO:0000259" key="6">
    <source>
        <dbReference type="PROSITE" id="PS51935"/>
    </source>
</evidence>
<sequence length="176" mass="19872">MIEIQLMKAKLRFIYLLVGLAAIFSSCRTSAPRLDYQALARASILLGVDINLEDNHKLYLEAADWIGAPYRGGGDSKRGTDCSGLVYQVYRKVYRTQVPRNTEDLKKESNKVAKRNLREGDLVFFTSSRSKKKVAHVGIYLKNGKFIHSSTSKGVIVSNLNESYYTKHWISGGRIH</sequence>
<evidence type="ECO:0000256" key="1">
    <source>
        <dbReference type="ARBA" id="ARBA00007074"/>
    </source>
</evidence>
<dbReference type="GO" id="GO:0006508">
    <property type="term" value="P:proteolysis"/>
    <property type="evidence" value="ECO:0007669"/>
    <property type="project" value="UniProtKB-KW"/>
</dbReference>
<gene>
    <name evidence="7" type="ORF">A4V03_02895</name>
</gene>
<dbReference type="PROSITE" id="PS51935">
    <property type="entry name" value="NLPC_P60"/>
    <property type="match status" value="1"/>
</dbReference>
<dbReference type="InterPro" id="IPR052062">
    <property type="entry name" value="Murein_DD/LD_carboxypeptidase"/>
</dbReference>
<accession>A0A1C7GWG7</accession>
<keyword evidence="3" id="KW-0732">Signal</keyword>
<dbReference type="GO" id="GO:0008234">
    <property type="term" value="F:cysteine-type peptidase activity"/>
    <property type="evidence" value="ECO:0007669"/>
    <property type="project" value="UniProtKB-KW"/>
</dbReference>
<dbReference type="EMBL" id="CP015401">
    <property type="protein sequence ID" value="ANU56643.1"/>
    <property type="molecule type" value="Genomic_DNA"/>
</dbReference>
<dbReference type="InterPro" id="IPR000064">
    <property type="entry name" value="NLP_P60_dom"/>
</dbReference>
<dbReference type="GeneID" id="82186072"/>
<keyword evidence="8" id="KW-1185">Reference proteome</keyword>
<keyword evidence="2" id="KW-0645">Protease</keyword>
<dbReference type="PANTHER" id="PTHR47360">
    <property type="entry name" value="MUREIN DD-ENDOPEPTIDASE MEPS/MUREIN LD-CARBOXYPEPTIDASE"/>
    <property type="match status" value="1"/>
</dbReference>
<protein>
    <recommendedName>
        <fullName evidence="6">NlpC/P60 domain-containing protein</fullName>
    </recommendedName>
</protein>
<evidence type="ECO:0000256" key="4">
    <source>
        <dbReference type="ARBA" id="ARBA00022801"/>
    </source>
</evidence>
<evidence type="ECO:0000256" key="3">
    <source>
        <dbReference type="ARBA" id="ARBA00022729"/>
    </source>
</evidence>
<organism evidence="7 8">
    <name type="scientific">Bacteroides caecimuris</name>
    <dbReference type="NCBI Taxonomy" id="1796613"/>
    <lineage>
        <taxon>Bacteria</taxon>
        <taxon>Pseudomonadati</taxon>
        <taxon>Bacteroidota</taxon>
        <taxon>Bacteroidia</taxon>
        <taxon>Bacteroidales</taxon>
        <taxon>Bacteroidaceae</taxon>
        <taxon>Bacteroides</taxon>
    </lineage>
</organism>
<dbReference type="Gene3D" id="3.90.1720.10">
    <property type="entry name" value="endopeptidase domain like (from Nostoc punctiforme)"/>
    <property type="match status" value="1"/>
</dbReference>